<organism evidence="1 2">
    <name type="scientific">Escherichia coli</name>
    <dbReference type="NCBI Taxonomy" id="562"/>
    <lineage>
        <taxon>Bacteria</taxon>
        <taxon>Pseudomonadati</taxon>
        <taxon>Pseudomonadota</taxon>
        <taxon>Gammaproteobacteria</taxon>
        <taxon>Enterobacterales</taxon>
        <taxon>Enterobacteriaceae</taxon>
        <taxon>Escherichia</taxon>
    </lineage>
</organism>
<reference evidence="1 2" key="1">
    <citation type="submission" date="2018-06" db="EMBL/GenBank/DDBJ databases">
        <authorList>
            <consortium name="Pathogen Informatics"/>
            <person name="Doyle S."/>
        </authorList>
    </citation>
    <scope>NUCLEOTIDE SEQUENCE [LARGE SCALE GENOMIC DNA]</scope>
    <source>
        <strain evidence="1 2">NCTC8009</strain>
    </source>
</reference>
<proteinExistence type="predicted"/>
<dbReference type="InterPro" id="IPR011990">
    <property type="entry name" value="TPR-like_helical_dom_sf"/>
</dbReference>
<protein>
    <submittedName>
        <fullName evidence="1">Maltose regulon activator MalT</fullName>
    </submittedName>
</protein>
<evidence type="ECO:0000313" key="1">
    <source>
        <dbReference type="EMBL" id="SQD00953.1"/>
    </source>
</evidence>
<dbReference type="EMBL" id="UARW01000010">
    <property type="protein sequence ID" value="SQD00953.1"/>
    <property type="molecule type" value="Genomic_DNA"/>
</dbReference>
<accession>A0A2X3JYR9</accession>
<evidence type="ECO:0000313" key="2">
    <source>
        <dbReference type="Proteomes" id="UP000250991"/>
    </source>
</evidence>
<dbReference type="Gene3D" id="1.25.40.10">
    <property type="entry name" value="Tetratricopeptide repeat domain"/>
    <property type="match status" value="1"/>
</dbReference>
<dbReference type="Proteomes" id="UP000250991">
    <property type="component" value="Unassembled WGS sequence"/>
</dbReference>
<dbReference type="AlphaFoldDB" id="A0A2X3JYR9"/>
<name>A0A2X3JYR9_ECOLX</name>
<sequence length="31" mass="3747">MKMPRSLRLMSDLNRNLLLLNQLYWQAGRKS</sequence>
<gene>
    <name evidence="1" type="primary">malT_2</name>
    <name evidence="1" type="ORF">NCTC8009_01363</name>
</gene>